<evidence type="ECO:0000256" key="3">
    <source>
        <dbReference type="ARBA" id="ARBA00022741"/>
    </source>
</evidence>
<dbReference type="InterPro" id="IPR003593">
    <property type="entry name" value="AAA+_ATPase"/>
</dbReference>
<proteinExistence type="inferred from homology"/>
<evidence type="ECO:0000313" key="7">
    <source>
        <dbReference type="Proteomes" id="UP000287687"/>
    </source>
</evidence>
<reference evidence="6 7" key="1">
    <citation type="submission" date="2019-01" db="EMBL/GenBank/DDBJ databases">
        <title>The draft genome of Rhizobium sp. 24NR.</title>
        <authorList>
            <person name="Liu L."/>
            <person name="Liang L."/>
            <person name="Shi S."/>
            <person name="Xu L."/>
            <person name="Wang X."/>
            <person name="Li L."/>
            <person name="Zhang X."/>
        </authorList>
    </citation>
    <scope>NUCLEOTIDE SEQUENCE [LARGE SCALE GENOMIC DNA]</scope>
    <source>
        <strain evidence="6 7">24NR</strain>
    </source>
</reference>
<dbReference type="EMBL" id="SBIP01000001">
    <property type="protein sequence ID" value="RWX81307.1"/>
    <property type="molecule type" value="Genomic_DNA"/>
</dbReference>
<dbReference type="InterPro" id="IPR027417">
    <property type="entry name" value="P-loop_NTPase"/>
</dbReference>
<dbReference type="Pfam" id="PF00005">
    <property type="entry name" value="ABC_tran"/>
    <property type="match status" value="1"/>
</dbReference>
<dbReference type="GO" id="GO:0005524">
    <property type="term" value="F:ATP binding"/>
    <property type="evidence" value="ECO:0007669"/>
    <property type="project" value="UniProtKB-KW"/>
</dbReference>
<dbReference type="PANTHER" id="PTHR43776">
    <property type="entry name" value="TRANSPORT ATP-BINDING PROTEIN"/>
    <property type="match status" value="1"/>
</dbReference>
<dbReference type="PROSITE" id="PS50893">
    <property type="entry name" value="ABC_TRANSPORTER_2"/>
    <property type="match status" value="1"/>
</dbReference>
<dbReference type="OrthoDB" id="9784450at2"/>
<comment type="caution">
    <text evidence="6">The sequence shown here is derived from an EMBL/GenBank/DDBJ whole genome shotgun (WGS) entry which is preliminary data.</text>
</comment>
<evidence type="ECO:0000256" key="4">
    <source>
        <dbReference type="ARBA" id="ARBA00022840"/>
    </source>
</evidence>
<dbReference type="PROSITE" id="PS00211">
    <property type="entry name" value="ABC_TRANSPORTER_1"/>
    <property type="match status" value="1"/>
</dbReference>
<dbReference type="GO" id="GO:0055085">
    <property type="term" value="P:transmembrane transport"/>
    <property type="evidence" value="ECO:0007669"/>
    <property type="project" value="UniProtKB-ARBA"/>
</dbReference>
<organism evidence="6 7">
    <name type="scientific">Neorhizobium lilium</name>
    <dbReference type="NCBI Taxonomy" id="2503024"/>
    <lineage>
        <taxon>Bacteria</taxon>
        <taxon>Pseudomonadati</taxon>
        <taxon>Pseudomonadota</taxon>
        <taxon>Alphaproteobacteria</taxon>
        <taxon>Hyphomicrobiales</taxon>
        <taxon>Rhizobiaceae</taxon>
        <taxon>Rhizobium/Agrobacterium group</taxon>
        <taxon>Neorhizobium</taxon>
    </lineage>
</organism>
<feature type="domain" description="ABC transporter" evidence="5">
    <location>
        <begin position="14"/>
        <end position="252"/>
    </location>
</feature>
<dbReference type="Gene3D" id="3.40.50.300">
    <property type="entry name" value="P-loop containing nucleotide triphosphate hydrolases"/>
    <property type="match status" value="1"/>
</dbReference>
<comment type="similarity">
    <text evidence="1">Belongs to the ABC transporter superfamily.</text>
</comment>
<keyword evidence="2" id="KW-0813">Transport</keyword>
<dbReference type="CDD" id="cd03257">
    <property type="entry name" value="ABC_NikE_OppD_transporters"/>
    <property type="match status" value="1"/>
</dbReference>
<dbReference type="InterPro" id="IPR003439">
    <property type="entry name" value="ABC_transporter-like_ATP-bd"/>
</dbReference>
<evidence type="ECO:0000256" key="1">
    <source>
        <dbReference type="ARBA" id="ARBA00005417"/>
    </source>
</evidence>
<dbReference type="SMART" id="SM00382">
    <property type="entry name" value="AAA"/>
    <property type="match status" value="1"/>
</dbReference>
<keyword evidence="4 6" id="KW-0067">ATP-binding</keyword>
<keyword evidence="3" id="KW-0547">Nucleotide-binding</keyword>
<dbReference type="InterPro" id="IPR050319">
    <property type="entry name" value="ABC_transp_ATP-bind"/>
</dbReference>
<evidence type="ECO:0000256" key="2">
    <source>
        <dbReference type="ARBA" id="ARBA00022448"/>
    </source>
</evidence>
<dbReference type="AlphaFoldDB" id="A0A3S3T3L5"/>
<name>A0A3S3T3L5_9HYPH</name>
<accession>A0A3S3T3L5</accession>
<gene>
    <name evidence="6" type="ORF">EPK99_03060</name>
</gene>
<dbReference type="InterPro" id="IPR017871">
    <property type="entry name" value="ABC_transporter-like_CS"/>
</dbReference>
<evidence type="ECO:0000259" key="5">
    <source>
        <dbReference type="PROSITE" id="PS50893"/>
    </source>
</evidence>
<dbReference type="Proteomes" id="UP000287687">
    <property type="component" value="Unassembled WGS sequence"/>
</dbReference>
<protein>
    <submittedName>
        <fullName evidence="6">ABC transporter ATP-binding protein</fullName>
    </submittedName>
</protein>
<dbReference type="PANTHER" id="PTHR43776:SF7">
    <property type="entry name" value="D,D-DIPEPTIDE TRANSPORT ATP-BINDING PROTEIN DDPF-RELATED"/>
    <property type="match status" value="1"/>
</dbReference>
<dbReference type="SUPFAM" id="SSF52540">
    <property type="entry name" value="P-loop containing nucleoside triphosphate hydrolases"/>
    <property type="match status" value="1"/>
</dbReference>
<sequence>MISTDEAGAPLLSVRGLTVTFESRGRRVDAVRDMSFDLQAGEVFAVVGESGSGKSTLARSVVGMIAPKAGTIELNGESLAPSAQGRSVEQRRKIGMVFQDSSSAFDPRFTVEQILKEPINLLARGAANLSIKELLDLVSLPSDVLGRRARDLSGGQRQRVGIARALAGSPSLLICDEAVSALDVSVQAQILNLLGDLQAERGLSLLFITHDLSVVEYLADHIAVMYRGDLVESGKAADVLDRPAHEYTRQLLSAAI</sequence>
<dbReference type="GO" id="GO:0016887">
    <property type="term" value="F:ATP hydrolysis activity"/>
    <property type="evidence" value="ECO:0007669"/>
    <property type="project" value="InterPro"/>
</dbReference>
<evidence type="ECO:0000313" key="6">
    <source>
        <dbReference type="EMBL" id="RWX81307.1"/>
    </source>
</evidence>
<keyword evidence="7" id="KW-1185">Reference proteome</keyword>
<dbReference type="RefSeq" id="WP_128441132.1">
    <property type="nucleotide sequence ID" value="NZ_SBIP01000001.1"/>
</dbReference>